<dbReference type="InterPro" id="IPR001781">
    <property type="entry name" value="Znf_LIM"/>
</dbReference>
<evidence type="ECO:0000313" key="7">
    <source>
        <dbReference type="EMBL" id="KAK0068778.1"/>
    </source>
</evidence>
<sequence length="117" mass="13052">MEQDTLSSDNDSDAGQDQSSPLPDACHRCGSRVYPVERVDVGALFHRRCFRCRICGLQLTLRTFHWDQTTAPDIYCHAHVPRHVGCLDNESVGIKTAINAPKRSVATSDQNWPTAEV</sequence>
<evidence type="ECO:0000256" key="1">
    <source>
        <dbReference type="ARBA" id="ARBA00022723"/>
    </source>
</evidence>
<keyword evidence="3 4" id="KW-0440">LIM domain</keyword>
<accession>A0AAD8FLX5</accession>
<reference evidence="7" key="2">
    <citation type="submission" date="2023-04" db="EMBL/GenBank/DDBJ databases">
        <authorList>
            <person name="Bu L."/>
            <person name="Lu L."/>
            <person name="Laidemitt M.R."/>
            <person name="Zhang S.M."/>
            <person name="Mutuku M."/>
            <person name="Mkoji G."/>
            <person name="Steinauer M."/>
            <person name="Loker E.S."/>
        </authorList>
    </citation>
    <scope>NUCLEOTIDE SEQUENCE</scope>
    <source>
        <strain evidence="7">KasaAsao</strain>
        <tissue evidence="7">Whole Snail</tissue>
    </source>
</reference>
<dbReference type="GO" id="GO:0046872">
    <property type="term" value="F:metal ion binding"/>
    <property type="evidence" value="ECO:0007669"/>
    <property type="project" value="UniProtKB-KW"/>
</dbReference>
<evidence type="ECO:0000256" key="3">
    <source>
        <dbReference type="ARBA" id="ARBA00023038"/>
    </source>
</evidence>
<dbReference type="SUPFAM" id="SSF57716">
    <property type="entry name" value="Glucocorticoid receptor-like (DNA-binding domain)"/>
    <property type="match status" value="1"/>
</dbReference>
<proteinExistence type="predicted"/>
<dbReference type="EMBL" id="JASAOG010000004">
    <property type="protein sequence ID" value="KAK0068778.1"/>
    <property type="molecule type" value="Genomic_DNA"/>
</dbReference>
<comment type="caution">
    <text evidence="7">The sequence shown here is derived from an EMBL/GenBank/DDBJ whole genome shotgun (WGS) entry which is preliminary data.</text>
</comment>
<dbReference type="Gene3D" id="2.10.110.10">
    <property type="entry name" value="Cysteine Rich Protein"/>
    <property type="match status" value="1"/>
</dbReference>
<feature type="compositionally biased region" description="Polar residues" evidence="5">
    <location>
        <begin position="1"/>
        <end position="21"/>
    </location>
</feature>
<keyword evidence="2 4" id="KW-0862">Zinc</keyword>
<dbReference type="AlphaFoldDB" id="A0AAD8FLX5"/>
<evidence type="ECO:0000256" key="5">
    <source>
        <dbReference type="SAM" id="MobiDB-lite"/>
    </source>
</evidence>
<dbReference type="SMART" id="SM00132">
    <property type="entry name" value="LIM"/>
    <property type="match status" value="1"/>
</dbReference>
<name>A0AAD8FLX5_BIOPF</name>
<protein>
    <submittedName>
        <fullName evidence="7">Hillarin-like isoform X1</fullName>
    </submittedName>
</protein>
<feature type="domain" description="LIM zinc-binding" evidence="6">
    <location>
        <begin position="24"/>
        <end position="86"/>
    </location>
</feature>
<evidence type="ECO:0000256" key="4">
    <source>
        <dbReference type="PROSITE-ProRule" id="PRU00125"/>
    </source>
</evidence>
<keyword evidence="8" id="KW-1185">Reference proteome</keyword>
<gene>
    <name evidence="7" type="ORF">Bpfe_001741</name>
</gene>
<evidence type="ECO:0000259" key="6">
    <source>
        <dbReference type="PROSITE" id="PS50023"/>
    </source>
</evidence>
<reference evidence="7" key="1">
    <citation type="journal article" date="2023" name="PLoS Negl. Trop. Dis.">
        <title>A genome sequence for Biomphalaria pfeifferi, the major vector snail for the human-infecting parasite Schistosoma mansoni.</title>
        <authorList>
            <person name="Bu L."/>
            <person name="Lu L."/>
            <person name="Laidemitt M.R."/>
            <person name="Zhang S.M."/>
            <person name="Mutuku M."/>
            <person name="Mkoji G."/>
            <person name="Steinauer M."/>
            <person name="Loker E.S."/>
        </authorList>
    </citation>
    <scope>NUCLEOTIDE SEQUENCE</scope>
    <source>
        <strain evidence="7">KasaAsao</strain>
    </source>
</reference>
<evidence type="ECO:0000313" key="8">
    <source>
        <dbReference type="Proteomes" id="UP001233172"/>
    </source>
</evidence>
<dbReference type="Pfam" id="PF00412">
    <property type="entry name" value="LIM"/>
    <property type="match status" value="1"/>
</dbReference>
<feature type="region of interest" description="Disordered" evidence="5">
    <location>
        <begin position="1"/>
        <end position="25"/>
    </location>
</feature>
<evidence type="ECO:0000256" key="2">
    <source>
        <dbReference type="ARBA" id="ARBA00022833"/>
    </source>
</evidence>
<keyword evidence="1 4" id="KW-0479">Metal-binding</keyword>
<organism evidence="7 8">
    <name type="scientific">Biomphalaria pfeifferi</name>
    <name type="common">Bloodfluke planorb</name>
    <name type="synonym">Freshwater snail</name>
    <dbReference type="NCBI Taxonomy" id="112525"/>
    <lineage>
        <taxon>Eukaryota</taxon>
        <taxon>Metazoa</taxon>
        <taxon>Spiralia</taxon>
        <taxon>Lophotrochozoa</taxon>
        <taxon>Mollusca</taxon>
        <taxon>Gastropoda</taxon>
        <taxon>Heterobranchia</taxon>
        <taxon>Euthyneura</taxon>
        <taxon>Panpulmonata</taxon>
        <taxon>Hygrophila</taxon>
        <taxon>Lymnaeoidea</taxon>
        <taxon>Planorbidae</taxon>
        <taxon>Biomphalaria</taxon>
    </lineage>
</organism>
<dbReference type="PROSITE" id="PS00478">
    <property type="entry name" value="LIM_DOMAIN_1"/>
    <property type="match status" value="1"/>
</dbReference>
<dbReference type="PROSITE" id="PS50023">
    <property type="entry name" value="LIM_DOMAIN_2"/>
    <property type="match status" value="1"/>
</dbReference>
<dbReference type="Proteomes" id="UP001233172">
    <property type="component" value="Unassembled WGS sequence"/>
</dbReference>